<evidence type="ECO:0000313" key="1">
    <source>
        <dbReference type="EMBL" id="QHU19057.1"/>
    </source>
</evidence>
<protein>
    <recommendedName>
        <fullName evidence="2">Viral late gene transcription factor 3 zinc ribbon domain-containing protein</fullName>
    </recommendedName>
</protein>
<reference evidence="1" key="1">
    <citation type="journal article" date="2020" name="Nature">
        <title>Giant virus diversity and host interactions through global metagenomics.</title>
        <authorList>
            <person name="Schulz F."/>
            <person name="Roux S."/>
            <person name="Paez-Espino D."/>
            <person name="Jungbluth S."/>
            <person name="Walsh D.A."/>
            <person name="Denef V.J."/>
            <person name="McMahon K.D."/>
            <person name="Konstantinidis K.T."/>
            <person name="Eloe-Fadrosh E.A."/>
            <person name="Kyrpides N.C."/>
            <person name="Woyke T."/>
        </authorList>
    </citation>
    <scope>NUCLEOTIDE SEQUENCE</scope>
    <source>
        <strain evidence="1">GVMAG-S-3300013014-104</strain>
    </source>
</reference>
<sequence>MPSFKPKANKKIKVCKKYSTTLDGKHKEFINEFSKDELDIIPTLKHERCSLKTQLDLETDLPIEKKMEMKDRIKEINETIIELKNKKTNYFLDNSKFIFEYFENKKNINNIEENNKQITSKNQLLFNIFKIKQNPFDSDKNKDNDNDKTHDNKNIVQKYLSNIDESFIDMNSFVRETDICQFCFKGEMIPLDDEGILICNNCAVNIPYLIENEKPSYKEPPKEVCFYAYKKINHFKEILAQFQGKETTQIPDIVIEHIHLQIKKERINIDQLTHHKTKEILKKLGFNKYYEHIAFIKNKLGINPPVFSQELEDTLCNLFMEIQSPYAKTCPDYRVNFLNYYYVLFKFCELLEESQFLNDIPLLKDREKLIEQDETWKKMCVELDWEFIPTV</sequence>
<dbReference type="EMBL" id="MN740943">
    <property type="protein sequence ID" value="QHU19057.1"/>
    <property type="molecule type" value="Genomic_DNA"/>
</dbReference>
<dbReference type="InterPro" id="IPR007031">
    <property type="entry name" value="Poxvirus_VLTF3"/>
</dbReference>
<accession>A0A6C0KQR5</accession>
<organism evidence="1">
    <name type="scientific">viral metagenome</name>
    <dbReference type="NCBI Taxonomy" id="1070528"/>
    <lineage>
        <taxon>unclassified sequences</taxon>
        <taxon>metagenomes</taxon>
        <taxon>organismal metagenomes</taxon>
    </lineage>
</organism>
<evidence type="ECO:0008006" key="2">
    <source>
        <dbReference type="Google" id="ProtNLM"/>
    </source>
</evidence>
<dbReference type="AlphaFoldDB" id="A0A6C0KQR5"/>
<dbReference type="Pfam" id="PF04947">
    <property type="entry name" value="Pox_VLTF3"/>
    <property type="match status" value="1"/>
</dbReference>
<dbReference type="GO" id="GO:0046782">
    <property type="term" value="P:regulation of viral transcription"/>
    <property type="evidence" value="ECO:0007669"/>
    <property type="project" value="InterPro"/>
</dbReference>
<proteinExistence type="predicted"/>
<name>A0A6C0KQR5_9ZZZZ</name>